<sequence length="76" mass="8713">EAAETIEKERTLVQKVWMGGEKEDWRRRRAEEDRRKIAEGQGFGSMIMEQIWEVVTWGKGGKEEEGEEGGEGTEGK</sequence>
<organism evidence="1 2">
    <name type="scientific">Coniosporium uncinatum</name>
    <dbReference type="NCBI Taxonomy" id="93489"/>
    <lineage>
        <taxon>Eukaryota</taxon>
        <taxon>Fungi</taxon>
        <taxon>Dikarya</taxon>
        <taxon>Ascomycota</taxon>
        <taxon>Pezizomycotina</taxon>
        <taxon>Dothideomycetes</taxon>
        <taxon>Dothideomycetes incertae sedis</taxon>
        <taxon>Coniosporium</taxon>
    </lineage>
</organism>
<proteinExistence type="predicted"/>
<feature type="non-terminal residue" evidence="1">
    <location>
        <position position="1"/>
    </location>
</feature>
<dbReference type="EMBL" id="JAWDJW010008726">
    <property type="protein sequence ID" value="KAK3060252.1"/>
    <property type="molecule type" value="Genomic_DNA"/>
</dbReference>
<evidence type="ECO:0000313" key="2">
    <source>
        <dbReference type="Proteomes" id="UP001186974"/>
    </source>
</evidence>
<gene>
    <name evidence="1" type="ORF">LTS18_008962</name>
</gene>
<comment type="caution">
    <text evidence="1">The sequence shown here is derived from an EMBL/GenBank/DDBJ whole genome shotgun (WGS) entry which is preliminary data.</text>
</comment>
<accession>A0ACC3D1B7</accession>
<reference evidence="1" key="1">
    <citation type="submission" date="2024-09" db="EMBL/GenBank/DDBJ databases">
        <title>Black Yeasts Isolated from many extreme environments.</title>
        <authorList>
            <person name="Coleine C."/>
            <person name="Stajich J.E."/>
            <person name="Selbmann L."/>
        </authorList>
    </citation>
    <scope>NUCLEOTIDE SEQUENCE</scope>
    <source>
        <strain evidence="1">CCFEE 5737</strain>
    </source>
</reference>
<dbReference type="Proteomes" id="UP001186974">
    <property type="component" value="Unassembled WGS sequence"/>
</dbReference>
<evidence type="ECO:0000313" key="1">
    <source>
        <dbReference type="EMBL" id="KAK3060252.1"/>
    </source>
</evidence>
<name>A0ACC3D1B7_9PEZI</name>
<protein>
    <submittedName>
        <fullName evidence="1">Uncharacterized protein</fullName>
    </submittedName>
</protein>
<keyword evidence="2" id="KW-1185">Reference proteome</keyword>